<organism evidence="5 6">
    <name type="scientific">Aeromonas molluscorum 848</name>
    <dbReference type="NCBI Taxonomy" id="1268236"/>
    <lineage>
        <taxon>Bacteria</taxon>
        <taxon>Pseudomonadati</taxon>
        <taxon>Pseudomonadota</taxon>
        <taxon>Gammaproteobacteria</taxon>
        <taxon>Aeromonadales</taxon>
        <taxon>Aeromonadaceae</taxon>
        <taxon>Aeromonas</taxon>
    </lineage>
</organism>
<comment type="caution">
    <text evidence="5">The sequence shown here is derived from an EMBL/GenBank/DDBJ whole genome shotgun (WGS) entry which is preliminary data.</text>
</comment>
<dbReference type="PROSITE" id="PS51186">
    <property type="entry name" value="GNAT"/>
    <property type="match status" value="1"/>
</dbReference>
<feature type="domain" description="N-acetyltransferase" evidence="4">
    <location>
        <begin position="163"/>
        <end position="324"/>
    </location>
</feature>
<dbReference type="PANTHER" id="PTHR43792">
    <property type="entry name" value="GNAT FAMILY, PUTATIVE (AFU_ORTHOLOGUE AFUA_3G00765)-RELATED-RELATED"/>
    <property type="match status" value="1"/>
</dbReference>
<reference evidence="5 6" key="1">
    <citation type="journal article" date="2013" name="Genome Announc.">
        <title>Draft Genome Sequence of Aeromonas molluscorum Strain 848TT, Isolated from Bivalve Molluscs.</title>
        <authorList>
            <person name="Spataro N."/>
            <person name="Farfan M."/>
            <person name="Albarral V."/>
            <person name="Sanglas A."/>
            <person name="Loren J.G."/>
            <person name="Fuste M.C."/>
            <person name="Bosch E."/>
        </authorList>
    </citation>
    <scope>NUCLEOTIDE SEQUENCE [LARGE SCALE GENOMIC DNA]</scope>
    <source>
        <strain evidence="5 6">848</strain>
    </source>
</reference>
<evidence type="ECO:0000256" key="2">
    <source>
        <dbReference type="ARBA" id="ARBA00023315"/>
    </source>
</evidence>
<keyword evidence="2" id="KW-0012">Acyltransferase</keyword>
<keyword evidence="6" id="KW-1185">Reference proteome</keyword>
<accession>R1GS37</accession>
<comment type="similarity">
    <text evidence="3">Belongs to the acetyltransferase family. RimJ subfamily.</text>
</comment>
<dbReference type="RefSeq" id="WP_005904494.1">
    <property type="nucleotide sequence ID" value="NZ_AQGQ01000105.1"/>
</dbReference>
<evidence type="ECO:0000259" key="4">
    <source>
        <dbReference type="PROSITE" id="PS51186"/>
    </source>
</evidence>
<dbReference type="InterPro" id="IPR051531">
    <property type="entry name" value="N-acetyltransferase"/>
</dbReference>
<sequence length="326" mass="35323">MRLLIDGDLLQAHWLPDLRAWQRAGHSWWLLGRRGDNNAFCGGVRGQESVSYPDGLLDASALLADWLAPEQGKGLASDQAAHRQVLLSSASALLVLAKEQGLLTLGPNGADQPLPLDQALGPALTRLQARRLTLPCLRDTLVAFSARSPAAPHSRRGVPTSAICLRPLVAADASWIENYCLDPAMARYTLHIPHPYPEDAAHEWLQLCWRKQALGLAWSWAIWLDAQRGAAPVGTVSLSSQGSLAWWVGVPWQGLGIATRAAALVRDFAFASAHLPEVSACHMAGNLASGRVMAKLGMTDQGMAPLTERSACVVRHWRLRRDACSI</sequence>
<dbReference type="OrthoDB" id="9801656at2"/>
<evidence type="ECO:0000313" key="6">
    <source>
        <dbReference type="Proteomes" id="UP000013526"/>
    </source>
</evidence>
<proteinExistence type="inferred from homology"/>
<protein>
    <recommendedName>
        <fullName evidence="4">N-acetyltransferase domain-containing protein</fullName>
    </recommendedName>
</protein>
<dbReference type="Proteomes" id="UP000013526">
    <property type="component" value="Unassembled WGS sequence"/>
</dbReference>
<keyword evidence="1" id="KW-0808">Transferase</keyword>
<dbReference type="InterPro" id="IPR016181">
    <property type="entry name" value="Acyl_CoA_acyltransferase"/>
</dbReference>
<dbReference type="Pfam" id="PF13302">
    <property type="entry name" value="Acetyltransf_3"/>
    <property type="match status" value="1"/>
</dbReference>
<dbReference type="Gene3D" id="3.40.630.30">
    <property type="match status" value="1"/>
</dbReference>
<dbReference type="SUPFAM" id="SSF55729">
    <property type="entry name" value="Acyl-CoA N-acyltransferases (Nat)"/>
    <property type="match status" value="1"/>
</dbReference>
<dbReference type="AlphaFoldDB" id="R1GS37"/>
<evidence type="ECO:0000256" key="1">
    <source>
        <dbReference type="ARBA" id="ARBA00022679"/>
    </source>
</evidence>
<name>R1GS37_9GAMM</name>
<evidence type="ECO:0000256" key="3">
    <source>
        <dbReference type="ARBA" id="ARBA00038502"/>
    </source>
</evidence>
<dbReference type="InterPro" id="IPR000182">
    <property type="entry name" value="GNAT_dom"/>
</dbReference>
<dbReference type="PANTHER" id="PTHR43792:SF8">
    <property type="entry name" value="[RIBOSOMAL PROTEIN US5]-ALANINE N-ACETYLTRANSFERASE"/>
    <property type="match status" value="1"/>
</dbReference>
<gene>
    <name evidence="5" type="ORF">G113_14195</name>
</gene>
<evidence type="ECO:0000313" key="5">
    <source>
        <dbReference type="EMBL" id="EOD54465.1"/>
    </source>
</evidence>
<dbReference type="GO" id="GO:0016747">
    <property type="term" value="F:acyltransferase activity, transferring groups other than amino-acyl groups"/>
    <property type="evidence" value="ECO:0007669"/>
    <property type="project" value="InterPro"/>
</dbReference>
<dbReference type="PATRIC" id="fig|1268236.3.peg.2789"/>
<dbReference type="EMBL" id="AQGQ01000105">
    <property type="protein sequence ID" value="EOD54465.1"/>
    <property type="molecule type" value="Genomic_DNA"/>
</dbReference>